<proteinExistence type="predicted"/>
<evidence type="ECO:0000313" key="3">
    <source>
        <dbReference type="Proteomes" id="UP000886861"/>
    </source>
</evidence>
<feature type="transmembrane region" description="Helical" evidence="1">
    <location>
        <begin position="188"/>
        <end position="208"/>
    </location>
</feature>
<dbReference type="EMBL" id="DVOJ01000010">
    <property type="protein sequence ID" value="HIV01448.1"/>
    <property type="molecule type" value="Genomic_DNA"/>
</dbReference>
<keyword evidence="1" id="KW-0812">Transmembrane</keyword>
<accession>A0A9D1SY84</accession>
<feature type="transmembrane region" description="Helical" evidence="1">
    <location>
        <begin position="86"/>
        <end position="109"/>
    </location>
</feature>
<reference evidence="2" key="1">
    <citation type="submission" date="2020-10" db="EMBL/GenBank/DDBJ databases">
        <authorList>
            <person name="Gilroy R."/>
        </authorList>
    </citation>
    <scope>NUCLEOTIDE SEQUENCE</scope>
    <source>
        <strain evidence="2">CHK186-9395</strain>
    </source>
</reference>
<evidence type="ECO:0000313" key="2">
    <source>
        <dbReference type="EMBL" id="HIV01448.1"/>
    </source>
</evidence>
<feature type="transmembrane region" description="Helical" evidence="1">
    <location>
        <begin position="115"/>
        <end position="140"/>
    </location>
</feature>
<dbReference type="Proteomes" id="UP000886861">
    <property type="component" value="Unassembled WGS sequence"/>
</dbReference>
<evidence type="ECO:0000256" key="1">
    <source>
        <dbReference type="SAM" id="Phobius"/>
    </source>
</evidence>
<feature type="transmembrane region" description="Helical" evidence="1">
    <location>
        <begin position="49"/>
        <end position="74"/>
    </location>
</feature>
<gene>
    <name evidence="2" type="ORF">IAA62_02710</name>
</gene>
<organism evidence="2 3">
    <name type="scientific">Candidatus Caccopulliclostridium gallistercoris</name>
    <dbReference type="NCBI Taxonomy" id="2840719"/>
    <lineage>
        <taxon>Bacteria</taxon>
        <taxon>Bacillati</taxon>
        <taxon>Bacillota</taxon>
        <taxon>Clostridia</taxon>
        <taxon>Candidatus Caccopulliclostridium</taxon>
    </lineage>
</organism>
<dbReference type="AlphaFoldDB" id="A0A9D1SY84"/>
<comment type="caution">
    <text evidence="2">The sequence shown here is derived from an EMBL/GenBank/DDBJ whole genome shotgun (WGS) entry which is preliminary data.</text>
</comment>
<protein>
    <submittedName>
        <fullName evidence="2">Uncharacterized protein</fullName>
    </submittedName>
</protein>
<sequence>MDFLFLVLTAVLVFVILIVSNRFWGKDALFVVGIGCAIGSNIYNVGDYGIVIGNLVFGIDSVIYTVFVFVVLLCLKNYDEKSAFTLLYSAMGSIMLSALLVFIASWASAGFASNLIWGFVSYLISVIATFAALFTTIKLFKYFEGKNLNVYLNFLINVLIASFINSLIYFGAVAIISGFEENFLGQLGASYIGKLMSTAFSLLTYFICTKLPYKKIDENDNQIEKN</sequence>
<keyword evidence="1" id="KW-1133">Transmembrane helix</keyword>
<name>A0A9D1SY84_9FIRM</name>
<keyword evidence="1" id="KW-0472">Membrane</keyword>
<feature type="transmembrane region" description="Helical" evidence="1">
    <location>
        <begin position="152"/>
        <end position="176"/>
    </location>
</feature>
<reference evidence="2" key="2">
    <citation type="journal article" date="2021" name="PeerJ">
        <title>Extensive microbial diversity within the chicken gut microbiome revealed by metagenomics and culture.</title>
        <authorList>
            <person name="Gilroy R."/>
            <person name="Ravi A."/>
            <person name="Getino M."/>
            <person name="Pursley I."/>
            <person name="Horton D.L."/>
            <person name="Alikhan N.F."/>
            <person name="Baker D."/>
            <person name="Gharbi K."/>
            <person name="Hall N."/>
            <person name="Watson M."/>
            <person name="Adriaenssens E.M."/>
            <person name="Foster-Nyarko E."/>
            <person name="Jarju S."/>
            <person name="Secka A."/>
            <person name="Antonio M."/>
            <person name="Oren A."/>
            <person name="Chaudhuri R.R."/>
            <person name="La Ragione R."/>
            <person name="Hildebrand F."/>
            <person name="Pallen M.J."/>
        </authorList>
    </citation>
    <scope>NUCLEOTIDE SEQUENCE</scope>
    <source>
        <strain evidence="2">CHK186-9395</strain>
    </source>
</reference>